<evidence type="ECO:0000313" key="1">
    <source>
        <dbReference type="EMBL" id="KIC09158.1"/>
    </source>
</evidence>
<gene>
    <name evidence="1" type="ORF">MCC93_09730</name>
</gene>
<organism evidence="1 2">
    <name type="scientific">Morococcus cerebrosus</name>
    <dbReference type="NCBI Taxonomy" id="1056807"/>
    <lineage>
        <taxon>Bacteria</taxon>
        <taxon>Pseudomonadati</taxon>
        <taxon>Pseudomonadota</taxon>
        <taxon>Betaproteobacteria</taxon>
        <taxon>Neisseriales</taxon>
        <taxon>Neisseriaceae</taxon>
        <taxon>Morococcus</taxon>
    </lineage>
</organism>
<dbReference type="EMBL" id="JUFZ01000039">
    <property type="protein sequence ID" value="KIC09158.1"/>
    <property type="molecule type" value="Genomic_DNA"/>
</dbReference>
<comment type="caution">
    <text evidence="1">The sequence shown here is derived from an EMBL/GenBank/DDBJ whole genome shotgun (WGS) entry which is preliminary data.</text>
</comment>
<dbReference type="AlphaFoldDB" id="A0A0C1EK70"/>
<name>A0A0C1EK70_9NEIS</name>
<protein>
    <submittedName>
        <fullName evidence="1">Uncharacterized protein</fullName>
    </submittedName>
</protein>
<dbReference type="Proteomes" id="UP000031390">
    <property type="component" value="Unassembled WGS sequence"/>
</dbReference>
<proteinExistence type="predicted"/>
<evidence type="ECO:0000313" key="2">
    <source>
        <dbReference type="Proteomes" id="UP000031390"/>
    </source>
</evidence>
<accession>A0A0C1EK70</accession>
<reference evidence="1 2" key="1">
    <citation type="submission" date="2014-12" db="EMBL/GenBank/DDBJ databases">
        <title>Genome sequence of Morococcus cerebrosus.</title>
        <authorList>
            <person name="Shin S.-K."/>
            <person name="Yi H."/>
        </authorList>
    </citation>
    <scope>NUCLEOTIDE SEQUENCE [LARGE SCALE GENOMIC DNA]</scope>
    <source>
        <strain evidence="1 2">CIP 81.93</strain>
    </source>
</reference>
<sequence>MCYRNWKSSLHGSRWLILIGLLEIIGCRLPELSIYKGHLKSKK</sequence>